<organism evidence="5 6">
    <name type="scientific">Streptomyces paromomycinus</name>
    <name type="common">Streptomyces rimosus subsp. paromomycinus</name>
    <dbReference type="NCBI Taxonomy" id="92743"/>
    <lineage>
        <taxon>Bacteria</taxon>
        <taxon>Bacillati</taxon>
        <taxon>Actinomycetota</taxon>
        <taxon>Actinomycetes</taxon>
        <taxon>Kitasatosporales</taxon>
        <taxon>Streptomycetaceae</taxon>
        <taxon>Streptomyces</taxon>
    </lineage>
</organism>
<dbReference type="InterPro" id="IPR029051">
    <property type="entry name" value="DUF4352"/>
</dbReference>
<protein>
    <recommendedName>
        <fullName evidence="4">DUF4352 domain-containing protein</fullName>
    </recommendedName>
</protein>
<keyword evidence="1" id="KW-0732">Signal</keyword>
<sequence length="259" mass="26509">MSHQTHHPHAPQAPTGMPPQQAARNGLGIAALTLGIIGILSGLIPLLFWLAGILGVLALIFGLVGLGRAKRGQATNRGVALTGTILGVLALLASVAGLVITVTAVDQAVKEVNKALEGSEAKPKDGGAATKEYQGGATAVYGTGLNVTVSKPAAFTPDEFAIGHAKGNKSYKVTVRLENKGTKDVAGDLVTVEARAGKDGKTAERIYDDKSGAGFSGTVTAGKTATADFAFDVPAGAKTLDVEVRPGFDHKATHWQLTL</sequence>
<feature type="domain" description="DUF4352" evidence="4">
    <location>
        <begin position="164"/>
        <end position="248"/>
    </location>
</feature>
<name>A0A401W7H5_STREY</name>
<dbReference type="Gene3D" id="2.60.40.1240">
    <property type="match status" value="1"/>
</dbReference>
<feature type="transmembrane region" description="Helical" evidence="3">
    <location>
        <begin position="78"/>
        <end position="100"/>
    </location>
</feature>
<keyword evidence="3" id="KW-0812">Transmembrane</keyword>
<feature type="transmembrane region" description="Helical" evidence="3">
    <location>
        <begin position="22"/>
        <end position="40"/>
    </location>
</feature>
<dbReference type="Pfam" id="PF11611">
    <property type="entry name" value="DUF4352"/>
    <property type="match status" value="1"/>
</dbReference>
<proteinExistence type="predicted"/>
<evidence type="ECO:0000256" key="3">
    <source>
        <dbReference type="SAM" id="Phobius"/>
    </source>
</evidence>
<gene>
    <name evidence="5" type="ORF">GKJPGBOP_05006</name>
</gene>
<dbReference type="EMBL" id="BHZD01000001">
    <property type="protein sequence ID" value="GCD45283.1"/>
    <property type="molecule type" value="Genomic_DNA"/>
</dbReference>
<accession>A0A401W7H5</accession>
<feature type="region of interest" description="Disordered" evidence="2">
    <location>
        <begin position="1"/>
        <end position="21"/>
    </location>
</feature>
<reference evidence="5 6" key="1">
    <citation type="submission" date="2018-11" db="EMBL/GenBank/DDBJ databases">
        <title>Whole genome sequence of Streptomyces paromomycinus NBRC 15454(T).</title>
        <authorList>
            <person name="Komaki H."/>
            <person name="Tamura T."/>
        </authorList>
    </citation>
    <scope>NUCLEOTIDE SEQUENCE [LARGE SCALE GENOMIC DNA]</scope>
    <source>
        <strain evidence="5 6">NBRC 15454</strain>
    </source>
</reference>
<evidence type="ECO:0000313" key="6">
    <source>
        <dbReference type="Proteomes" id="UP000286746"/>
    </source>
</evidence>
<keyword evidence="6" id="KW-1185">Reference proteome</keyword>
<evidence type="ECO:0000256" key="2">
    <source>
        <dbReference type="SAM" id="MobiDB-lite"/>
    </source>
</evidence>
<comment type="caution">
    <text evidence="5">The sequence shown here is derived from an EMBL/GenBank/DDBJ whole genome shotgun (WGS) entry which is preliminary data.</text>
</comment>
<evidence type="ECO:0000313" key="5">
    <source>
        <dbReference type="EMBL" id="GCD45283.1"/>
    </source>
</evidence>
<feature type="transmembrane region" description="Helical" evidence="3">
    <location>
        <begin position="46"/>
        <end position="66"/>
    </location>
</feature>
<dbReference type="AlphaFoldDB" id="A0A401W7H5"/>
<keyword evidence="3" id="KW-1133">Transmembrane helix</keyword>
<keyword evidence="3" id="KW-0472">Membrane</keyword>
<dbReference type="Proteomes" id="UP000286746">
    <property type="component" value="Unassembled WGS sequence"/>
</dbReference>
<dbReference type="InterPro" id="IPR029050">
    <property type="entry name" value="Immunoprotect_excell_Ig-like"/>
</dbReference>
<dbReference type="RefSeq" id="WP_125055905.1">
    <property type="nucleotide sequence ID" value="NZ_BHZD01000001.1"/>
</dbReference>
<evidence type="ECO:0000256" key="1">
    <source>
        <dbReference type="ARBA" id="ARBA00022729"/>
    </source>
</evidence>
<evidence type="ECO:0000259" key="4">
    <source>
        <dbReference type="Pfam" id="PF11611"/>
    </source>
</evidence>